<evidence type="ECO:0000313" key="11">
    <source>
        <dbReference type="EMBL" id="EAX95549.1"/>
    </source>
</evidence>
<organism evidence="11 12">
    <name type="scientific">Trichomonas vaginalis (strain ATCC PRA-98 / G3)</name>
    <dbReference type="NCBI Taxonomy" id="412133"/>
    <lineage>
        <taxon>Eukaryota</taxon>
        <taxon>Metamonada</taxon>
        <taxon>Parabasalia</taxon>
        <taxon>Trichomonadida</taxon>
        <taxon>Trichomonadidae</taxon>
        <taxon>Trichomonas</taxon>
    </lineage>
</organism>
<proteinExistence type="inferred from homology"/>
<dbReference type="Pfam" id="PF13793">
    <property type="entry name" value="Pribosyltran_N"/>
    <property type="match status" value="1"/>
</dbReference>
<dbReference type="InterPro" id="IPR029057">
    <property type="entry name" value="PRTase-like"/>
</dbReference>
<dbReference type="CDD" id="cd06223">
    <property type="entry name" value="PRTases_typeI"/>
    <property type="match status" value="1"/>
</dbReference>
<dbReference type="Gene3D" id="3.40.50.2020">
    <property type="match status" value="2"/>
</dbReference>
<keyword evidence="7" id="KW-0418">Kinase</keyword>
<protein>
    <recommendedName>
        <fullName evidence="3">ribose-phosphate diphosphokinase</fullName>
        <ecNumber evidence="3">2.7.6.1</ecNumber>
    </recommendedName>
</protein>
<dbReference type="PANTHER" id="PTHR10210:SF32">
    <property type="entry name" value="RIBOSE-PHOSPHATE PYROPHOSPHOKINASE 2"/>
    <property type="match status" value="1"/>
</dbReference>
<dbReference type="SMR" id="A2FHP9"/>
<evidence type="ECO:0000256" key="3">
    <source>
        <dbReference type="ARBA" id="ARBA00013247"/>
    </source>
</evidence>
<gene>
    <name evidence="11" type="ORF">TVAG_005640</name>
</gene>
<dbReference type="Proteomes" id="UP000001542">
    <property type="component" value="Unassembled WGS sequence"/>
</dbReference>
<dbReference type="AlphaFoldDB" id="A2FHP9"/>
<dbReference type="RefSeq" id="XP_001308479.1">
    <property type="nucleotide sequence ID" value="XM_001308478.1"/>
</dbReference>
<evidence type="ECO:0000256" key="9">
    <source>
        <dbReference type="ARBA" id="ARBA00049535"/>
    </source>
</evidence>
<keyword evidence="4" id="KW-0808">Transferase</keyword>
<dbReference type="GO" id="GO:0005524">
    <property type="term" value="F:ATP binding"/>
    <property type="evidence" value="ECO:0007669"/>
    <property type="project" value="UniProtKB-KW"/>
</dbReference>
<dbReference type="PANTHER" id="PTHR10210">
    <property type="entry name" value="RIBOSE-PHOSPHATE DIPHOSPHOKINASE FAMILY MEMBER"/>
    <property type="match status" value="1"/>
</dbReference>
<dbReference type="GO" id="GO:0005737">
    <property type="term" value="C:cytoplasm"/>
    <property type="evidence" value="ECO:0000318"/>
    <property type="project" value="GO_Central"/>
</dbReference>
<dbReference type="Pfam" id="PF14572">
    <property type="entry name" value="Pribosyl_synth"/>
    <property type="match status" value="1"/>
</dbReference>
<evidence type="ECO:0000256" key="1">
    <source>
        <dbReference type="ARBA" id="ARBA00004996"/>
    </source>
</evidence>
<evidence type="ECO:0000256" key="6">
    <source>
        <dbReference type="ARBA" id="ARBA00022741"/>
    </source>
</evidence>
<comment type="similarity">
    <text evidence="2">Belongs to the ribose-phosphate pyrophosphokinase family.</text>
</comment>
<dbReference type="SMART" id="SM01400">
    <property type="entry name" value="Pribosyltran_N"/>
    <property type="match status" value="1"/>
</dbReference>
<dbReference type="GO" id="GO:0006164">
    <property type="term" value="P:purine nucleotide biosynthetic process"/>
    <property type="evidence" value="ECO:0000318"/>
    <property type="project" value="GO_Central"/>
</dbReference>
<dbReference type="EMBL" id="DS113799">
    <property type="protein sequence ID" value="EAX95549.1"/>
    <property type="molecule type" value="Genomic_DNA"/>
</dbReference>
<evidence type="ECO:0000256" key="4">
    <source>
        <dbReference type="ARBA" id="ARBA00022679"/>
    </source>
</evidence>
<dbReference type="VEuPathDB" id="TrichDB:TVAG_005640"/>
<dbReference type="GO" id="GO:0004749">
    <property type="term" value="F:ribose phosphate diphosphokinase activity"/>
    <property type="evidence" value="ECO:0000318"/>
    <property type="project" value="GO_Central"/>
</dbReference>
<evidence type="ECO:0000256" key="7">
    <source>
        <dbReference type="ARBA" id="ARBA00022777"/>
    </source>
</evidence>
<evidence type="ECO:0000256" key="8">
    <source>
        <dbReference type="ARBA" id="ARBA00022840"/>
    </source>
</evidence>
<reference evidence="11" key="1">
    <citation type="submission" date="2006-10" db="EMBL/GenBank/DDBJ databases">
        <authorList>
            <person name="Amadeo P."/>
            <person name="Zhao Q."/>
            <person name="Wortman J."/>
            <person name="Fraser-Liggett C."/>
            <person name="Carlton J."/>
        </authorList>
    </citation>
    <scope>NUCLEOTIDE SEQUENCE</scope>
    <source>
        <strain evidence="11">G3</strain>
    </source>
</reference>
<comment type="catalytic activity">
    <reaction evidence="9">
        <text>D-ribose 5-phosphate + ATP = 5-phospho-alpha-D-ribose 1-diphosphate + AMP + H(+)</text>
        <dbReference type="Rhea" id="RHEA:15609"/>
        <dbReference type="ChEBI" id="CHEBI:15378"/>
        <dbReference type="ChEBI" id="CHEBI:30616"/>
        <dbReference type="ChEBI" id="CHEBI:58017"/>
        <dbReference type="ChEBI" id="CHEBI:78346"/>
        <dbReference type="ChEBI" id="CHEBI:456215"/>
        <dbReference type="EC" id="2.7.6.1"/>
    </reaction>
</comment>
<keyword evidence="6" id="KW-0547">Nucleotide-binding</keyword>
<sequence>MEFPNQIIMVNLESSKYFADAIYDELTDQGVHISRMGIKRSQYPNGEKYYKLEIPNAFSLLGKTALYVGSIVSDEDIFDVQRIGYTLAYSGIKRRIFVIPFLAYSSNDRAISPGEVVVSKINHTLFSSLGATDEGNVFVFLDLHTAGLLHYFEGSCLRIELYGQRALCDAIYSAGFDMSKVVIGAPNLRDSKWVNSYASEFKVPIAFVTQNSTLEENSPGSLVIGDVQGKHVIVYSDLIRSSSAVINVTKTYLNAGASSVDFMLSHFAIVDENQIKEIADSPVSGIYATNSHPITQTELVRSSPKFHIIDIAPYFARCLFEMLPSDRFPRLSV</sequence>
<reference evidence="11" key="2">
    <citation type="journal article" date="2007" name="Science">
        <title>Draft genome sequence of the sexually transmitted pathogen Trichomonas vaginalis.</title>
        <authorList>
            <person name="Carlton J.M."/>
            <person name="Hirt R.P."/>
            <person name="Silva J.C."/>
            <person name="Delcher A.L."/>
            <person name="Schatz M."/>
            <person name="Zhao Q."/>
            <person name="Wortman J.R."/>
            <person name="Bidwell S.L."/>
            <person name="Alsmark U.C.M."/>
            <person name="Besteiro S."/>
            <person name="Sicheritz-Ponten T."/>
            <person name="Noel C.J."/>
            <person name="Dacks J.B."/>
            <person name="Foster P.G."/>
            <person name="Simillion C."/>
            <person name="Van de Peer Y."/>
            <person name="Miranda-Saavedra D."/>
            <person name="Barton G.J."/>
            <person name="Westrop G.D."/>
            <person name="Mueller S."/>
            <person name="Dessi D."/>
            <person name="Fiori P.L."/>
            <person name="Ren Q."/>
            <person name="Paulsen I."/>
            <person name="Zhang H."/>
            <person name="Bastida-Corcuera F.D."/>
            <person name="Simoes-Barbosa A."/>
            <person name="Brown M.T."/>
            <person name="Hayes R.D."/>
            <person name="Mukherjee M."/>
            <person name="Okumura C.Y."/>
            <person name="Schneider R."/>
            <person name="Smith A.J."/>
            <person name="Vanacova S."/>
            <person name="Villalvazo M."/>
            <person name="Haas B.J."/>
            <person name="Pertea M."/>
            <person name="Feldblyum T.V."/>
            <person name="Utterback T.R."/>
            <person name="Shu C.L."/>
            <person name="Osoegawa K."/>
            <person name="de Jong P.J."/>
            <person name="Hrdy I."/>
            <person name="Horvathova L."/>
            <person name="Zubacova Z."/>
            <person name="Dolezal P."/>
            <person name="Malik S.B."/>
            <person name="Logsdon J.M. Jr."/>
            <person name="Henze K."/>
            <person name="Gupta A."/>
            <person name="Wang C.C."/>
            <person name="Dunne R.L."/>
            <person name="Upcroft J.A."/>
            <person name="Upcroft P."/>
            <person name="White O."/>
            <person name="Salzberg S.L."/>
            <person name="Tang P."/>
            <person name="Chiu C.-H."/>
            <person name="Lee Y.-S."/>
            <person name="Embley T.M."/>
            <person name="Coombs G.H."/>
            <person name="Mottram J.C."/>
            <person name="Tachezy J."/>
            <person name="Fraser-Liggett C.M."/>
            <person name="Johnson P.J."/>
        </authorList>
    </citation>
    <scope>NUCLEOTIDE SEQUENCE [LARGE SCALE GENOMIC DNA]</scope>
    <source>
        <strain evidence="11">G3</strain>
    </source>
</reference>
<accession>A2FHP9</accession>
<dbReference type="GO" id="GO:0000287">
    <property type="term" value="F:magnesium ion binding"/>
    <property type="evidence" value="ECO:0007669"/>
    <property type="project" value="InterPro"/>
</dbReference>
<evidence type="ECO:0000256" key="2">
    <source>
        <dbReference type="ARBA" id="ARBA00006478"/>
    </source>
</evidence>
<dbReference type="GO" id="GO:0016301">
    <property type="term" value="F:kinase activity"/>
    <property type="evidence" value="ECO:0007669"/>
    <property type="project" value="UniProtKB-KW"/>
</dbReference>
<keyword evidence="12" id="KW-1185">Reference proteome</keyword>
<dbReference type="eggNOG" id="KOG1448">
    <property type="taxonomic scope" value="Eukaryota"/>
</dbReference>
<dbReference type="GO" id="GO:0002189">
    <property type="term" value="C:ribose phosphate diphosphokinase complex"/>
    <property type="evidence" value="ECO:0000318"/>
    <property type="project" value="GO_Central"/>
</dbReference>
<dbReference type="InterPro" id="IPR000836">
    <property type="entry name" value="PRTase_dom"/>
</dbReference>
<dbReference type="KEGG" id="tva:4753306"/>
<dbReference type="FunCoup" id="A2FHP9">
    <property type="interactions" value="356"/>
</dbReference>
<dbReference type="OrthoDB" id="9449045at2759"/>
<evidence type="ECO:0000259" key="10">
    <source>
        <dbReference type="Pfam" id="PF13793"/>
    </source>
</evidence>
<keyword evidence="5" id="KW-0545">Nucleotide biosynthesis</keyword>
<evidence type="ECO:0000256" key="5">
    <source>
        <dbReference type="ARBA" id="ARBA00022727"/>
    </source>
</evidence>
<feature type="domain" description="Ribose-phosphate pyrophosphokinase N-terminal" evidence="10">
    <location>
        <begin position="8"/>
        <end position="130"/>
    </location>
</feature>
<comment type="pathway">
    <text evidence="1">Metabolic intermediate biosynthesis; 5-phospho-alpha-D-ribose 1-diphosphate biosynthesis; 5-phospho-alpha-D-ribose 1-diphosphate from D-ribose 5-phosphate (route I): step 1/1.</text>
</comment>
<dbReference type="InParanoid" id="A2FHP9"/>
<dbReference type="SUPFAM" id="SSF53271">
    <property type="entry name" value="PRTase-like"/>
    <property type="match status" value="2"/>
</dbReference>
<dbReference type="STRING" id="5722.A2FHP9"/>
<keyword evidence="8" id="KW-0067">ATP-binding</keyword>
<name>A2FHP9_TRIV3</name>
<dbReference type="EC" id="2.7.6.1" evidence="3"/>
<dbReference type="InterPro" id="IPR005946">
    <property type="entry name" value="Rib-P_diPkinase"/>
</dbReference>
<dbReference type="FunFam" id="3.40.50.2020:FF:000078">
    <property type="entry name" value="ribose-phosphate pyrophosphokinase 4"/>
    <property type="match status" value="1"/>
</dbReference>
<dbReference type="InterPro" id="IPR029099">
    <property type="entry name" value="Pribosyltran_N"/>
</dbReference>
<dbReference type="VEuPathDB" id="TrichDB:TVAGG3_0554480"/>
<dbReference type="GO" id="GO:0006015">
    <property type="term" value="P:5-phosphoribose 1-diphosphate biosynthetic process"/>
    <property type="evidence" value="ECO:0000318"/>
    <property type="project" value="GO_Central"/>
</dbReference>
<evidence type="ECO:0000313" key="12">
    <source>
        <dbReference type="Proteomes" id="UP000001542"/>
    </source>
</evidence>